<sequence>MAGQEKQFDADRFLQAIDMIRGVFDMIGIRADVDVWVVNVPDEKMNEIGKVMKVKDPRCVTRPNSENEWRVENFEDGYTIYGWKRSLVSSKAL</sequence>
<evidence type="ECO:0000313" key="2">
    <source>
        <dbReference type="Proteomes" id="UP000076563"/>
    </source>
</evidence>
<protein>
    <submittedName>
        <fullName evidence="1">Uncharacterized protein</fullName>
    </submittedName>
</protein>
<comment type="caution">
    <text evidence="1">The sequence shown here is derived from an EMBL/GenBank/DDBJ whole genome shotgun (WGS) entry which is preliminary data.</text>
</comment>
<reference evidence="2" key="1">
    <citation type="submission" date="2016-01" db="EMBL/GenBank/DDBJ databases">
        <title>Draft genome of Chromobacterium sp. F49.</title>
        <authorList>
            <person name="Hong K.W."/>
        </authorList>
    </citation>
    <scope>NUCLEOTIDE SEQUENCE [LARGE SCALE GENOMIC DNA]</scope>
    <source>
        <strain evidence="2">M63</strain>
    </source>
</reference>
<dbReference type="EMBL" id="LQRA01000057">
    <property type="protein sequence ID" value="KZE78230.1"/>
    <property type="molecule type" value="Genomic_DNA"/>
</dbReference>
<proteinExistence type="predicted"/>
<name>A0A163XPI8_9BACL</name>
<dbReference type="AlphaFoldDB" id="A0A163XPI8"/>
<organism evidence="1 2">
    <name type="scientific">Paenibacillus elgii</name>
    <dbReference type="NCBI Taxonomy" id="189691"/>
    <lineage>
        <taxon>Bacteria</taxon>
        <taxon>Bacillati</taxon>
        <taxon>Bacillota</taxon>
        <taxon>Bacilli</taxon>
        <taxon>Bacillales</taxon>
        <taxon>Paenibacillaceae</taxon>
        <taxon>Paenibacillus</taxon>
    </lineage>
</organism>
<gene>
    <name evidence="1" type="ORF">AV654_19855</name>
</gene>
<evidence type="ECO:0000313" key="1">
    <source>
        <dbReference type="EMBL" id="KZE78230.1"/>
    </source>
</evidence>
<keyword evidence="2" id="KW-1185">Reference proteome</keyword>
<dbReference type="RefSeq" id="WP_063183204.1">
    <property type="nucleotide sequence ID" value="NZ_LQRA01000057.1"/>
</dbReference>
<dbReference type="Proteomes" id="UP000076563">
    <property type="component" value="Unassembled WGS sequence"/>
</dbReference>
<accession>A0A163XPI8</accession>